<feature type="transmembrane region" description="Helical" evidence="1">
    <location>
        <begin position="7"/>
        <end position="27"/>
    </location>
</feature>
<keyword evidence="3" id="KW-1185">Reference proteome</keyword>
<proteinExistence type="predicted"/>
<keyword evidence="1" id="KW-1133">Transmembrane helix</keyword>
<dbReference type="AlphaFoldDB" id="A0A7W8EMP7"/>
<feature type="transmembrane region" description="Helical" evidence="1">
    <location>
        <begin position="115"/>
        <end position="136"/>
    </location>
</feature>
<evidence type="ECO:0000256" key="1">
    <source>
        <dbReference type="SAM" id="Phobius"/>
    </source>
</evidence>
<name>A0A7W8EMP7_9ACTN</name>
<dbReference type="Proteomes" id="UP000568380">
    <property type="component" value="Unassembled WGS sequence"/>
</dbReference>
<evidence type="ECO:0000313" key="2">
    <source>
        <dbReference type="EMBL" id="MBB5084911.1"/>
    </source>
</evidence>
<evidence type="ECO:0000313" key="3">
    <source>
        <dbReference type="Proteomes" id="UP000568380"/>
    </source>
</evidence>
<feature type="transmembrane region" description="Helical" evidence="1">
    <location>
        <begin position="56"/>
        <end position="76"/>
    </location>
</feature>
<dbReference type="PROSITE" id="PS51257">
    <property type="entry name" value="PROKAR_LIPOPROTEIN"/>
    <property type="match status" value="1"/>
</dbReference>
<gene>
    <name evidence="2" type="ORF">HNR40_010422</name>
</gene>
<comment type="caution">
    <text evidence="2">The sequence shown here is derived from an EMBL/GenBank/DDBJ whole genome shotgun (WGS) entry which is preliminary data.</text>
</comment>
<protein>
    <submittedName>
        <fullName evidence="2">Uncharacterized protein</fullName>
    </submittedName>
</protein>
<accession>A0A7W8EMP7</accession>
<dbReference type="RefSeq" id="WP_184975710.1">
    <property type="nucleotide sequence ID" value="NZ_JACHIN010000027.1"/>
</dbReference>
<keyword evidence="1" id="KW-0472">Membrane</keyword>
<organism evidence="2 3">
    <name type="scientific">Nonomuraea endophytica</name>
    <dbReference type="NCBI Taxonomy" id="714136"/>
    <lineage>
        <taxon>Bacteria</taxon>
        <taxon>Bacillati</taxon>
        <taxon>Actinomycetota</taxon>
        <taxon>Actinomycetes</taxon>
        <taxon>Streptosporangiales</taxon>
        <taxon>Streptosporangiaceae</taxon>
        <taxon>Nonomuraea</taxon>
    </lineage>
</organism>
<feature type="transmembrane region" description="Helical" evidence="1">
    <location>
        <begin position="85"/>
        <end position="103"/>
    </location>
</feature>
<dbReference type="EMBL" id="JACHIN010000027">
    <property type="protein sequence ID" value="MBB5084911.1"/>
    <property type="molecule type" value="Genomic_DNA"/>
</dbReference>
<reference evidence="2 3" key="1">
    <citation type="submission" date="2020-08" db="EMBL/GenBank/DDBJ databases">
        <title>Genomic Encyclopedia of Type Strains, Phase IV (KMG-IV): sequencing the most valuable type-strain genomes for metagenomic binning, comparative biology and taxonomic classification.</title>
        <authorList>
            <person name="Goeker M."/>
        </authorList>
    </citation>
    <scope>NUCLEOTIDE SEQUENCE [LARGE SCALE GENOMIC DNA]</scope>
    <source>
        <strain evidence="2 3">DSM 45385</strain>
    </source>
</reference>
<sequence>MSIRAGGLAIAATGCVLATPVAVWWLVGDLSVDVPQGTGLDYAFRPPDVDPVVERVAGIGAVVVVVLTLGVLIWAARGRRFDGRWWAALVPALVAGAIVGAGARVVTAGTIGANIGAGLTLVGGGVVVGLLLLWSAGWSARLLLTR</sequence>
<keyword evidence="1" id="KW-0812">Transmembrane</keyword>